<comment type="caution">
    <text evidence="2">The sequence shown here is derived from an EMBL/GenBank/DDBJ whole genome shotgun (WGS) entry which is preliminary data.</text>
</comment>
<accession>A0A8J3CET3</accession>
<sequence length="102" mass="10884">MPTDTVLTTVALTVGLATLTICLPLLRRWPWHDATFRHGLIAALATALTLTGTGAYLLLRVADQHRDGVLGTVVILTVVAALAAVVLVPWVRRPPTAPDAQR</sequence>
<feature type="transmembrane region" description="Helical" evidence="1">
    <location>
        <begin position="38"/>
        <end position="58"/>
    </location>
</feature>
<reference evidence="2" key="2">
    <citation type="submission" date="2020-09" db="EMBL/GenBank/DDBJ databases">
        <authorList>
            <person name="Sun Q."/>
            <person name="Zhou Y."/>
        </authorList>
    </citation>
    <scope>NUCLEOTIDE SEQUENCE</scope>
    <source>
        <strain evidence="2">CGMCC 4.5737</strain>
    </source>
</reference>
<name>A0A8J3CET3_9PSEU</name>
<proteinExistence type="predicted"/>
<evidence type="ECO:0000313" key="2">
    <source>
        <dbReference type="EMBL" id="GGM84453.1"/>
    </source>
</evidence>
<dbReference type="RefSeq" id="WP_189062172.1">
    <property type="nucleotide sequence ID" value="NZ_BMMK01000072.1"/>
</dbReference>
<dbReference type="EMBL" id="BMMK01000072">
    <property type="protein sequence ID" value="GGM84453.1"/>
    <property type="molecule type" value="Genomic_DNA"/>
</dbReference>
<feature type="transmembrane region" description="Helical" evidence="1">
    <location>
        <begin position="70"/>
        <end position="91"/>
    </location>
</feature>
<keyword evidence="3" id="KW-1185">Reference proteome</keyword>
<dbReference type="AlphaFoldDB" id="A0A8J3CET3"/>
<dbReference type="Proteomes" id="UP000637578">
    <property type="component" value="Unassembled WGS sequence"/>
</dbReference>
<evidence type="ECO:0000313" key="3">
    <source>
        <dbReference type="Proteomes" id="UP000637578"/>
    </source>
</evidence>
<gene>
    <name evidence="2" type="ORF">GCM10012275_63940</name>
</gene>
<evidence type="ECO:0000256" key="1">
    <source>
        <dbReference type="SAM" id="Phobius"/>
    </source>
</evidence>
<keyword evidence="1" id="KW-0812">Transmembrane</keyword>
<keyword evidence="1" id="KW-0472">Membrane</keyword>
<keyword evidence="1" id="KW-1133">Transmembrane helix</keyword>
<feature type="transmembrane region" description="Helical" evidence="1">
    <location>
        <begin position="6"/>
        <end position="26"/>
    </location>
</feature>
<organism evidence="2 3">
    <name type="scientific">Longimycelium tulufanense</name>
    <dbReference type="NCBI Taxonomy" id="907463"/>
    <lineage>
        <taxon>Bacteria</taxon>
        <taxon>Bacillati</taxon>
        <taxon>Actinomycetota</taxon>
        <taxon>Actinomycetes</taxon>
        <taxon>Pseudonocardiales</taxon>
        <taxon>Pseudonocardiaceae</taxon>
        <taxon>Longimycelium</taxon>
    </lineage>
</organism>
<reference evidence="2" key="1">
    <citation type="journal article" date="2014" name="Int. J. Syst. Evol. Microbiol.">
        <title>Complete genome sequence of Corynebacterium casei LMG S-19264T (=DSM 44701T), isolated from a smear-ripened cheese.</title>
        <authorList>
            <consortium name="US DOE Joint Genome Institute (JGI-PGF)"/>
            <person name="Walter F."/>
            <person name="Albersmeier A."/>
            <person name="Kalinowski J."/>
            <person name="Ruckert C."/>
        </authorList>
    </citation>
    <scope>NUCLEOTIDE SEQUENCE</scope>
    <source>
        <strain evidence="2">CGMCC 4.5737</strain>
    </source>
</reference>
<protein>
    <submittedName>
        <fullName evidence="2">Uncharacterized protein</fullName>
    </submittedName>
</protein>